<comment type="caution">
    <text evidence="4">The sequence shown here is derived from an EMBL/GenBank/DDBJ whole genome shotgun (WGS) entry which is preliminary data.</text>
</comment>
<accession>A0A545T8X3</accession>
<feature type="chain" id="PRO_5021755732" evidence="2">
    <location>
        <begin position="21"/>
        <end position="164"/>
    </location>
</feature>
<organism evidence="4 5">
    <name type="scientific">Aliikangiella marina</name>
    <dbReference type="NCBI Taxonomy" id="1712262"/>
    <lineage>
        <taxon>Bacteria</taxon>
        <taxon>Pseudomonadati</taxon>
        <taxon>Pseudomonadota</taxon>
        <taxon>Gammaproteobacteria</taxon>
        <taxon>Oceanospirillales</taxon>
        <taxon>Pleioneaceae</taxon>
        <taxon>Aliikangiella</taxon>
    </lineage>
</organism>
<evidence type="ECO:0000313" key="5">
    <source>
        <dbReference type="Proteomes" id="UP000317839"/>
    </source>
</evidence>
<evidence type="ECO:0000256" key="1">
    <source>
        <dbReference type="ARBA" id="ARBA00022729"/>
    </source>
</evidence>
<dbReference type="SUPFAM" id="SSF56925">
    <property type="entry name" value="OMPA-like"/>
    <property type="match status" value="1"/>
</dbReference>
<feature type="signal peptide" evidence="2">
    <location>
        <begin position="1"/>
        <end position="20"/>
    </location>
</feature>
<keyword evidence="1 2" id="KW-0732">Signal</keyword>
<dbReference type="RefSeq" id="WP_142942369.1">
    <property type="nucleotide sequence ID" value="NZ_VIKR01000003.1"/>
</dbReference>
<protein>
    <submittedName>
        <fullName evidence="4">Porin family protein</fullName>
    </submittedName>
</protein>
<dbReference type="Gene3D" id="2.40.160.20">
    <property type="match status" value="1"/>
</dbReference>
<sequence>MKLKLAALVVAATMSSSVLADSYFGVNYVDAKVDFGFADASPSAVMMKYGSYMGENFSLEGRLAFGLSDDTTFGVDIEVDQMLGLYGVYNFQPDGDFNPYVMIGYTDGEISADGVSGSESDFSFGLGADIAVGETSAINLEYATFLDKDGVEISGISAGFTWNF</sequence>
<dbReference type="Proteomes" id="UP000317839">
    <property type="component" value="Unassembled WGS sequence"/>
</dbReference>
<dbReference type="InterPro" id="IPR011250">
    <property type="entry name" value="OMP/PagP_B-barrel"/>
</dbReference>
<evidence type="ECO:0000259" key="3">
    <source>
        <dbReference type="Pfam" id="PF13505"/>
    </source>
</evidence>
<dbReference type="EMBL" id="VIKR01000003">
    <property type="protein sequence ID" value="TQV73661.1"/>
    <property type="molecule type" value="Genomic_DNA"/>
</dbReference>
<dbReference type="InterPro" id="IPR027385">
    <property type="entry name" value="Beta-barrel_OMP"/>
</dbReference>
<evidence type="ECO:0000256" key="2">
    <source>
        <dbReference type="SAM" id="SignalP"/>
    </source>
</evidence>
<evidence type="ECO:0000313" key="4">
    <source>
        <dbReference type="EMBL" id="TQV73661.1"/>
    </source>
</evidence>
<keyword evidence="5" id="KW-1185">Reference proteome</keyword>
<dbReference type="OrthoDB" id="5901526at2"/>
<reference evidence="4 5" key="1">
    <citation type="submission" date="2019-06" db="EMBL/GenBank/DDBJ databases">
        <title>Draft genome of Aliikangiella marina GYP-15.</title>
        <authorList>
            <person name="Wang G."/>
        </authorList>
    </citation>
    <scope>NUCLEOTIDE SEQUENCE [LARGE SCALE GENOMIC DNA]</scope>
    <source>
        <strain evidence="4 5">GYP-15</strain>
    </source>
</reference>
<gene>
    <name evidence="4" type="ORF">FLL45_12370</name>
</gene>
<name>A0A545T8X3_9GAMM</name>
<dbReference type="AlphaFoldDB" id="A0A545T8X3"/>
<feature type="domain" description="Outer membrane protein beta-barrel" evidence="3">
    <location>
        <begin position="7"/>
        <end position="164"/>
    </location>
</feature>
<proteinExistence type="predicted"/>
<dbReference type="Pfam" id="PF13505">
    <property type="entry name" value="OMP_b-brl"/>
    <property type="match status" value="1"/>
</dbReference>